<dbReference type="Pfam" id="PF07690">
    <property type="entry name" value="MFS_1"/>
    <property type="match status" value="1"/>
</dbReference>
<keyword evidence="1 4" id="KW-0812">Transmembrane</keyword>
<keyword evidence="3 4" id="KW-0472">Membrane</keyword>
<protein>
    <submittedName>
        <fullName evidence="6">Major facilitator superfamily MFS_1</fullName>
    </submittedName>
</protein>
<dbReference type="InterPro" id="IPR011701">
    <property type="entry name" value="MFS"/>
</dbReference>
<feature type="transmembrane region" description="Helical" evidence="4">
    <location>
        <begin position="337"/>
        <end position="365"/>
    </location>
</feature>
<accession>Q1QHR5</accession>
<dbReference type="eggNOG" id="COG2223">
    <property type="taxonomic scope" value="Bacteria"/>
</dbReference>
<dbReference type="STRING" id="323097.Nham_3503"/>
<reference evidence="6 7" key="1">
    <citation type="submission" date="2006-03" db="EMBL/GenBank/DDBJ databases">
        <title>Complete sequence of chromosome of Nitrobacter hamburgensis X14.</title>
        <authorList>
            <consortium name="US DOE Joint Genome Institute"/>
            <person name="Copeland A."/>
            <person name="Lucas S."/>
            <person name="Lapidus A."/>
            <person name="Barry K."/>
            <person name="Detter J.C."/>
            <person name="Glavina del Rio T."/>
            <person name="Hammon N."/>
            <person name="Israni S."/>
            <person name="Dalin E."/>
            <person name="Tice H."/>
            <person name="Pitluck S."/>
            <person name="Chain P."/>
            <person name="Malfatti S."/>
            <person name="Shin M."/>
            <person name="Vergez L."/>
            <person name="Schmutz J."/>
            <person name="Larimer F."/>
            <person name="Land M."/>
            <person name="Hauser L."/>
            <person name="Kyrpides N."/>
            <person name="Ivanova N."/>
            <person name="Ward B."/>
            <person name="Arp D."/>
            <person name="Klotz M."/>
            <person name="Stein L."/>
            <person name="O'Mullan G."/>
            <person name="Starkenburg S."/>
            <person name="Sayavedra L."/>
            <person name="Poret-Peterson A.T."/>
            <person name="Gentry M.E."/>
            <person name="Bruce D."/>
            <person name="Richardson P."/>
        </authorList>
    </citation>
    <scope>NUCLEOTIDE SEQUENCE [LARGE SCALE GENOMIC DNA]</scope>
    <source>
        <strain evidence="7">DSM 10229 / NCIMB 13809 / X14</strain>
    </source>
</reference>
<keyword evidence="2 4" id="KW-1133">Transmembrane helix</keyword>
<proteinExistence type="predicted"/>
<dbReference type="PROSITE" id="PS50850">
    <property type="entry name" value="MFS"/>
    <property type="match status" value="1"/>
</dbReference>
<sequence>MALMAEPPCASASANGRFSMATTEESVRRLGREAGWRTPLVIIVCGCLIGMLTFGPRSAFGFFMQPMSSEFSWGRDVFALAFAVQNLLWGIGQPFAGAIADRFGSVRVICIGALMYAAGLLVMRYAGTPLSLNIGAGFLIGFGLSGCSFNLVLSAFGKLLPEQWRGIALGAGTAAGSFGQFVFAPFSVALIDNFGWQPALIVFAVLMLFVVPFALVLSTPPSDTGSTAAAAPEQSFKSALAEAFGHRSYVLLVLGFFTCGFQLAFITAHLPAYLVDRGLSVQTGGWVLAAIGLFNIIGSLSVGWLSTRMPKRYILSAIYFIRALSIVVFISTPMTTFSAVAFGVVTGLTWLSTVPPTTSLVALMFGTRWLATLYGFAFFSHQVGGFLGSLLGGVVFDHFGSYTPVWWLSVLFGVLSALINLPIVEAPVRRAVAQPA</sequence>
<dbReference type="Gene3D" id="1.20.1250.20">
    <property type="entry name" value="MFS general substrate transporter like domains"/>
    <property type="match status" value="2"/>
</dbReference>
<dbReference type="HOGENOM" id="CLU_001265_59_9_5"/>
<feature type="transmembrane region" description="Helical" evidence="4">
    <location>
        <begin position="313"/>
        <end position="331"/>
    </location>
</feature>
<evidence type="ECO:0000313" key="6">
    <source>
        <dbReference type="EMBL" id="ABE64232.1"/>
    </source>
</evidence>
<name>Q1QHR5_NITHX</name>
<dbReference type="PANTHER" id="PTHR11360:SF284">
    <property type="entry name" value="EG:103B4.3 PROTEIN-RELATED"/>
    <property type="match status" value="1"/>
</dbReference>
<dbReference type="InterPro" id="IPR020846">
    <property type="entry name" value="MFS_dom"/>
</dbReference>
<feature type="domain" description="Major facilitator superfamily (MFS) profile" evidence="5">
    <location>
        <begin position="39"/>
        <end position="428"/>
    </location>
</feature>
<feature type="transmembrane region" description="Helical" evidence="4">
    <location>
        <begin position="372"/>
        <end position="393"/>
    </location>
</feature>
<organism evidence="6 7">
    <name type="scientific">Nitrobacter hamburgensis (strain DSM 10229 / NCIMB 13809 / X14)</name>
    <dbReference type="NCBI Taxonomy" id="323097"/>
    <lineage>
        <taxon>Bacteria</taxon>
        <taxon>Pseudomonadati</taxon>
        <taxon>Pseudomonadota</taxon>
        <taxon>Alphaproteobacteria</taxon>
        <taxon>Hyphomicrobiales</taxon>
        <taxon>Nitrobacteraceae</taxon>
        <taxon>Nitrobacter</taxon>
    </lineage>
</organism>
<dbReference type="InterPro" id="IPR050327">
    <property type="entry name" value="Proton-linked_MCT"/>
</dbReference>
<feature type="transmembrane region" description="Helical" evidence="4">
    <location>
        <begin position="132"/>
        <end position="156"/>
    </location>
</feature>
<feature type="transmembrane region" description="Helical" evidence="4">
    <location>
        <begin position="405"/>
        <end position="424"/>
    </location>
</feature>
<dbReference type="CDD" id="cd17355">
    <property type="entry name" value="MFS_YcxA_like"/>
    <property type="match status" value="1"/>
</dbReference>
<dbReference type="SUPFAM" id="SSF103473">
    <property type="entry name" value="MFS general substrate transporter"/>
    <property type="match status" value="1"/>
</dbReference>
<dbReference type="PANTHER" id="PTHR11360">
    <property type="entry name" value="MONOCARBOXYLATE TRANSPORTER"/>
    <property type="match status" value="1"/>
</dbReference>
<evidence type="ECO:0000256" key="1">
    <source>
        <dbReference type="ARBA" id="ARBA00022692"/>
    </source>
</evidence>
<feature type="transmembrane region" description="Helical" evidence="4">
    <location>
        <begin position="38"/>
        <end position="57"/>
    </location>
</feature>
<evidence type="ECO:0000256" key="4">
    <source>
        <dbReference type="SAM" id="Phobius"/>
    </source>
</evidence>
<evidence type="ECO:0000256" key="3">
    <source>
        <dbReference type="ARBA" id="ARBA00023136"/>
    </source>
</evidence>
<gene>
    <name evidence="6" type="ordered locus">Nham_3503</name>
</gene>
<feature type="transmembrane region" description="Helical" evidence="4">
    <location>
        <begin position="249"/>
        <end position="274"/>
    </location>
</feature>
<feature type="transmembrane region" description="Helical" evidence="4">
    <location>
        <begin position="286"/>
        <end position="306"/>
    </location>
</feature>
<feature type="transmembrane region" description="Helical" evidence="4">
    <location>
        <begin position="196"/>
        <end position="217"/>
    </location>
</feature>
<evidence type="ECO:0000256" key="2">
    <source>
        <dbReference type="ARBA" id="ARBA00022989"/>
    </source>
</evidence>
<dbReference type="InterPro" id="IPR036259">
    <property type="entry name" value="MFS_trans_sf"/>
</dbReference>
<dbReference type="GO" id="GO:0022857">
    <property type="term" value="F:transmembrane transporter activity"/>
    <property type="evidence" value="ECO:0007669"/>
    <property type="project" value="InterPro"/>
</dbReference>
<feature type="transmembrane region" description="Helical" evidence="4">
    <location>
        <begin position="168"/>
        <end position="190"/>
    </location>
</feature>
<dbReference type="KEGG" id="nha:Nham_3503"/>
<keyword evidence="7" id="KW-1185">Reference proteome</keyword>
<dbReference type="EMBL" id="CP000319">
    <property type="protein sequence ID" value="ABE64232.1"/>
    <property type="molecule type" value="Genomic_DNA"/>
</dbReference>
<feature type="transmembrane region" description="Helical" evidence="4">
    <location>
        <begin position="108"/>
        <end position="126"/>
    </location>
</feature>
<feature type="transmembrane region" description="Helical" evidence="4">
    <location>
        <begin position="77"/>
        <end position="96"/>
    </location>
</feature>
<dbReference type="Proteomes" id="UP000001953">
    <property type="component" value="Chromosome"/>
</dbReference>
<evidence type="ECO:0000259" key="5">
    <source>
        <dbReference type="PROSITE" id="PS50850"/>
    </source>
</evidence>
<evidence type="ECO:0000313" key="7">
    <source>
        <dbReference type="Proteomes" id="UP000001953"/>
    </source>
</evidence>
<dbReference type="AlphaFoldDB" id="Q1QHR5"/>